<gene>
    <name evidence="1" type="ORF">HMH01_11420</name>
</gene>
<dbReference type="AlphaFoldDB" id="A0A849L4H4"/>
<evidence type="ECO:0000313" key="2">
    <source>
        <dbReference type="Proteomes" id="UP000572377"/>
    </source>
</evidence>
<organism evidence="1 2">
    <name type="scientific">Halovulum dunhuangense</name>
    <dbReference type="NCBI Taxonomy" id="1505036"/>
    <lineage>
        <taxon>Bacteria</taxon>
        <taxon>Pseudomonadati</taxon>
        <taxon>Pseudomonadota</taxon>
        <taxon>Alphaproteobacteria</taxon>
        <taxon>Rhodobacterales</taxon>
        <taxon>Paracoccaceae</taxon>
        <taxon>Halovulum</taxon>
    </lineage>
</organism>
<dbReference type="EMBL" id="JABFBC010000002">
    <property type="protein sequence ID" value="NNU81047.1"/>
    <property type="molecule type" value="Genomic_DNA"/>
</dbReference>
<dbReference type="Proteomes" id="UP000572377">
    <property type="component" value="Unassembled WGS sequence"/>
</dbReference>
<evidence type="ECO:0000313" key="1">
    <source>
        <dbReference type="EMBL" id="NNU81047.1"/>
    </source>
</evidence>
<protein>
    <submittedName>
        <fullName evidence="1">Uncharacterized protein</fullName>
    </submittedName>
</protein>
<keyword evidence="2" id="KW-1185">Reference proteome</keyword>
<name>A0A849L4H4_9RHOB</name>
<sequence>MGHSEGWLHLSDRAEAQLRAKGFEIERDEDLIEISRKDEDGEYEFATLQDIQAALSVRDGVLFEQYVGPPAMFASFTAFAGVEEEEV</sequence>
<comment type="caution">
    <text evidence="1">The sequence shown here is derived from an EMBL/GenBank/DDBJ whole genome shotgun (WGS) entry which is preliminary data.</text>
</comment>
<proteinExistence type="predicted"/>
<accession>A0A849L4H4</accession>
<dbReference type="RefSeq" id="WP_171325651.1">
    <property type="nucleotide sequence ID" value="NZ_JABFBC010000002.1"/>
</dbReference>
<reference evidence="1 2" key="1">
    <citation type="submission" date="2020-05" db="EMBL/GenBank/DDBJ databases">
        <title>Gimesia benthica sp. nov., a novel planctomycete isolated from a deep-sea water sample of the Northwest Indian Ocean.</title>
        <authorList>
            <person name="Wang J."/>
            <person name="Ruan C."/>
            <person name="Song L."/>
            <person name="Zhu Y."/>
            <person name="Li A."/>
            <person name="Zheng X."/>
            <person name="Wang L."/>
            <person name="Lu Z."/>
            <person name="Huang Y."/>
            <person name="Du W."/>
            <person name="Zhou Y."/>
            <person name="Huang L."/>
            <person name="Dai X."/>
        </authorList>
    </citation>
    <scope>NUCLEOTIDE SEQUENCE [LARGE SCALE GENOMIC DNA]</scope>
    <source>
        <strain evidence="1 2">YYQ-30</strain>
    </source>
</reference>